<organism evidence="2 3">
    <name type="scientific">Stenomitos frigidus AS-A4</name>
    <dbReference type="NCBI Taxonomy" id="2933935"/>
    <lineage>
        <taxon>Bacteria</taxon>
        <taxon>Bacillati</taxon>
        <taxon>Cyanobacteriota</taxon>
        <taxon>Cyanophyceae</taxon>
        <taxon>Leptolyngbyales</taxon>
        <taxon>Leptolyngbyaceae</taxon>
        <taxon>Stenomitos</taxon>
    </lineage>
</organism>
<dbReference type="RefSeq" id="WP_190448704.1">
    <property type="nucleotide sequence ID" value="NZ_JAMPLM010000010.1"/>
</dbReference>
<evidence type="ECO:0000313" key="3">
    <source>
        <dbReference type="Proteomes" id="UP001476950"/>
    </source>
</evidence>
<reference evidence="2 3" key="1">
    <citation type="submission" date="2022-04" db="EMBL/GenBank/DDBJ databases">
        <title>Positive selection, recombination, and allopatry shape intraspecific diversity of widespread and dominant cyanobacteria.</title>
        <authorList>
            <person name="Wei J."/>
            <person name="Shu W."/>
            <person name="Hu C."/>
        </authorList>
    </citation>
    <scope>NUCLEOTIDE SEQUENCE [LARGE SCALE GENOMIC DNA]</scope>
    <source>
        <strain evidence="2 3">AS-A4</strain>
    </source>
</reference>
<gene>
    <name evidence="2" type="ORF">NDI38_12860</name>
</gene>
<feature type="signal peptide" evidence="1">
    <location>
        <begin position="1"/>
        <end position="27"/>
    </location>
</feature>
<proteinExistence type="predicted"/>
<keyword evidence="1" id="KW-0732">Signal</keyword>
<dbReference type="EMBL" id="JAMPLM010000010">
    <property type="protein sequence ID" value="MEP1059331.1"/>
    <property type="molecule type" value="Genomic_DNA"/>
</dbReference>
<sequence length="135" mass="14530">MKRSTNNLINSIALSSGLVLFAMPVFSALPPTQVGKCTDTFIQDVGARLSDGSTGAPIEGSGTSVTLTNGIYLVSYDEVAPLKNSKVGERVKLCLLSLPRNCPSGDNRGRFYSLFNYRTRQTVKLLDSQHLCGEA</sequence>
<name>A0ABV0KJA6_9CYAN</name>
<protein>
    <submittedName>
        <fullName evidence="2">Uncharacterized protein</fullName>
    </submittedName>
</protein>
<comment type="caution">
    <text evidence="2">The sequence shown here is derived from an EMBL/GenBank/DDBJ whole genome shotgun (WGS) entry which is preliminary data.</text>
</comment>
<evidence type="ECO:0000313" key="2">
    <source>
        <dbReference type="EMBL" id="MEP1059331.1"/>
    </source>
</evidence>
<dbReference type="Proteomes" id="UP001476950">
    <property type="component" value="Unassembled WGS sequence"/>
</dbReference>
<accession>A0ABV0KJA6</accession>
<evidence type="ECO:0000256" key="1">
    <source>
        <dbReference type="SAM" id="SignalP"/>
    </source>
</evidence>
<feature type="chain" id="PRO_5047300443" evidence="1">
    <location>
        <begin position="28"/>
        <end position="135"/>
    </location>
</feature>
<keyword evidence="3" id="KW-1185">Reference proteome</keyword>